<evidence type="ECO:0000256" key="5">
    <source>
        <dbReference type="ARBA" id="ARBA00022824"/>
    </source>
</evidence>
<evidence type="ECO:0000313" key="10">
    <source>
        <dbReference type="Proteomes" id="UP000018144"/>
    </source>
</evidence>
<dbReference type="AlphaFoldDB" id="U4L9Q7"/>
<comment type="similarity">
    <text evidence="4">Belongs to the putative lipase ROG1 family.</text>
</comment>
<evidence type="ECO:0000256" key="1">
    <source>
        <dbReference type="ARBA" id="ARBA00004173"/>
    </source>
</evidence>
<dbReference type="eggNOG" id="KOG2029">
    <property type="taxonomic scope" value="Eukaryota"/>
</dbReference>
<accession>U4L9Q7</accession>
<gene>
    <name evidence="9" type="ORF">PCON_02362</name>
</gene>
<sequence>MATIRITGVPTTTTKHDLTKSLRARSDCVSLSHHDSHPTSSQTATVTFTSRSTAARLKATKRPPRCLGRRPSVDSDFLGLTVLSSSPDDEVDIVAVHGLNGHAFDTWTAGDRMWLRDFLPHQLTRTRIMTYGYNSNVWDKLSTTTIPEFALALLSALVNKRGTKDKKRPIIFVCHSLGGIVVKLALNLARKDKHTACIAASARGVVFLATPHRGSDTANNIVVGTLAKVLAVRQDLLIALRMDSRQLNEIDNEFRTNYENLDIATFYETKKTKLSRVVNSFDRVIVERSSATLQGKGPHFPIERDHRGICKFLSSHEDDYKAVYMQIARMVKKAKVTVAARVVLKALHLPQLGEIFKLGGKEMVKRYGEAWTAEMSVPQR</sequence>
<dbReference type="GO" id="GO:0005783">
    <property type="term" value="C:endoplasmic reticulum"/>
    <property type="evidence" value="ECO:0007669"/>
    <property type="project" value="UniProtKB-SubCell"/>
</dbReference>
<dbReference type="Pfam" id="PF05057">
    <property type="entry name" value="DUF676"/>
    <property type="match status" value="1"/>
</dbReference>
<dbReference type="Gene3D" id="3.40.50.1820">
    <property type="entry name" value="alpha/beta hydrolase"/>
    <property type="match status" value="1"/>
</dbReference>
<dbReference type="OrthoDB" id="5086500at2759"/>
<evidence type="ECO:0000313" key="9">
    <source>
        <dbReference type="EMBL" id="CCX15903.1"/>
    </source>
</evidence>
<dbReference type="SUPFAM" id="SSF53474">
    <property type="entry name" value="alpha/beta-Hydrolases"/>
    <property type="match status" value="1"/>
</dbReference>
<dbReference type="EMBL" id="HF936265">
    <property type="protein sequence ID" value="CCX15903.1"/>
    <property type="molecule type" value="Genomic_DNA"/>
</dbReference>
<evidence type="ECO:0000256" key="4">
    <source>
        <dbReference type="ARBA" id="ARBA00007920"/>
    </source>
</evidence>
<proteinExistence type="inferred from homology"/>
<evidence type="ECO:0000259" key="8">
    <source>
        <dbReference type="Pfam" id="PF05057"/>
    </source>
</evidence>
<dbReference type="GO" id="GO:0005739">
    <property type="term" value="C:mitochondrion"/>
    <property type="evidence" value="ECO:0007669"/>
    <property type="project" value="UniProtKB-SubCell"/>
</dbReference>
<dbReference type="InterPro" id="IPR007751">
    <property type="entry name" value="DUF676_lipase-like"/>
</dbReference>
<name>U4L9Q7_PYROM</name>
<dbReference type="InterPro" id="IPR029058">
    <property type="entry name" value="AB_hydrolase_fold"/>
</dbReference>
<keyword evidence="6" id="KW-0496">Mitochondrion</keyword>
<protein>
    <submittedName>
        <fullName evidence="9">Similar to Protein SERAC1 acc. no. Q2TBM9</fullName>
    </submittedName>
</protein>
<reference evidence="9 10" key="1">
    <citation type="journal article" date="2013" name="PLoS Genet.">
        <title>The genome and development-dependent transcriptomes of Pyronema confluens: a window into fungal evolution.</title>
        <authorList>
            <person name="Traeger S."/>
            <person name="Altegoer F."/>
            <person name="Freitag M."/>
            <person name="Gabaldon T."/>
            <person name="Kempken F."/>
            <person name="Kumar A."/>
            <person name="Marcet-Houben M."/>
            <person name="Poggeler S."/>
            <person name="Stajich J.E."/>
            <person name="Nowrousian M."/>
        </authorList>
    </citation>
    <scope>NUCLEOTIDE SEQUENCE [LARGE SCALE GENOMIC DNA]</scope>
    <source>
        <strain evidence="10">CBS 100304</strain>
        <tissue evidence="9">Vegetative mycelium</tissue>
    </source>
</reference>
<dbReference type="OMA" id="PLDANHH"/>
<keyword evidence="10" id="KW-1185">Reference proteome</keyword>
<feature type="domain" description="DUF676" evidence="8">
    <location>
        <begin position="93"/>
        <end position="287"/>
    </location>
</feature>
<evidence type="ECO:0000256" key="6">
    <source>
        <dbReference type="ARBA" id="ARBA00023128"/>
    </source>
</evidence>
<keyword evidence="7" id="KW-0472">Membrane</keyword>
<comment type="subcellular location">
    <subcellularLocation>
        <location evidence="2">Endoplasmic reticulum</location>
    </subcellularLocation>
    <subcellularLocation>
        <location evidence="3">Membrane</location>
    </subcellularLocation>
    <subcellularLocation>
        <location evidence="1">Mitochondrion</location>
    </subcellularLocation>
</comment>
<evidence type="ECO:0000256" key="2">
    <source>
        <dbReference type="ARBA" id="ARBA00004240"/>
    </source>
</evidence>
<dbReference type="InterPro" id="IPR052374">
    <property type="entry name" value="SERAC1"/>
</dbReference>
<evidence type="ECO:0000256" key="7">
    <source>
        <dbReference type="ARBA" id="ARBA00023136"/>
    </source>
</evidence>
<keyword evidence="5" id="KW-0256">Endoplasmic reticulum</keyword>
<dbReference type="Proteomes" id="UP000018144">
    <property type="component" value="Unassembled WGS sequence"/>
</dbReference>
<organism evidence="9 10">
    <name type="scientific">Pyronema omphalodes (strain CBS 100304)</name>
    <name type="common">Pyronema confluens</name>
    <dbReference type="NCBI Taxonomy" id="1076935"/>
    <lineage>
        <taxon>Eukaryota</taxon>
        <taxon>Fungi</taxon>
        <taxon>Dikarya</taxon>
        <taxon>Ascomycota</taxon>
        <taxon>Pezizomycotina</taxon>
        <taxon>Pezizomycetes</taxon>
        <taxon>Pezizales</taxon>
        <taxon>Pyronemataceae</taxon>
        <taxon>Pyronema</taxon>
    </lineage>
</organism>
<dbReference type="PANTHER" id="PTHR48182">
    <property type="entry name" value="PROTEIN SERAC1"/>
    <property type="match status" value="1"/>
</dbReference>
<evidence type="ECO:0000256" key="3">
    <source>
        <dbReference type="ARBA" id="ARBA00004370"/>
    </source>
</evidence>
<dbReference type="PANTHER" id="PTHR48182:SF2">
    <property type="entry name" value="PROTEIN SERAC1"/>
    <property type="match status" value="1"/>
</dbReference>
<dbReference type="GO" id="GO:0016020">
    <property type="term" value="C:membrane"/>
    <property type="evidence" value="ECO:0007669"/>
    <property type="project" value="UniProtKB-SubCell"/>
</dbReference>